<keyword evidence="2" id="KW-0521">NADP</keyword>
<dbReference type="PRINTS" id="PR00081">
    <property type="entry name" value="GDHRDH"/>
</dbReference>
<dbReference type="PANTHER" id="PTHR48107:SF26">
    <property type="entry name" value="OXIDOREDUCTASE, SHORT-CHAIN DEHYDROGENASE_REDUCTASE FAMILY (AFU_ORTHOLOGUE AFUA_4G05870)"/>
    <property type="match status" value="1"/>
</dbReference>
<evidence type="ECO:0000256" key="4">
    <source>
        <dbReference type="SAM" id="MobiDB-lite"/>
    </source>
</evidence>
<organism evidence="5 6">
    <name type="scientific">Cerrena zonata</name>
    <dbReference type="NCBI Taxonomy" id="2478898"/>
    <lineage>
        <taxon>Eukaryota</taxon>
        <taxon>Fungi</taxon>
        <taxon>Dikarya</taxon>
        <taxon>Basidiomycota</taxon>
        <taxon>Agaricomycotina</taxon>
        <taxon>Agaricomycetes</taxon>
        <taxon>Polyporales</taxon>
        <taxon>Cerrenaceae</taxon>
        <taxon>Cerrena</taxon>
    </lineage>
</organism>
<dbReference type="Proteomes" id="UP001385951">
    <property type="component" value="Unassembled WGS sequence"/>
</dbReference>
<dbReference type="PANTHER" id="PTHR48107">
    <property type="entry name" value="NADPH-DEPENDENT ALDEHYDE REDUCTASE-LIKE PROTEIN, CHLOROPLASTIC-RELATED"/>
    <property type="match status" value="1"/>
</dbReference>
<dbReference type="InterPro" id="IPR020904">
    <property type="entry name" value="Sc_DH/Rdtase_CS"/>
</dbReference>
<name>A0AAW0GXG5_9APHY</name>
<reference evidence="5 6" key="1">
    <citation type="submission" date="2022-09" db="EMBL/GenBank/DDBJ databases">
        <authorList>
            <person name="Palmer J.M."/>
        </authorList>
    </citation>
    <scope>NUCLEOTIDE SEQUENCE [LARGE SCALE GENOMIC DNA]</scope>
    <source>
        <strain evidence="5 6">DSM 7382</strain>
    </source>
</reference>
<dbReference type="Gene3D" id="3.40.50.720">
    <property type="entry name" value="NAD(P)-binding Rossmann-like Domain"/>
    <property type="match status" value="1"/>
</dbReference>
<dbReference type="InterPro" id="IPR002347">
    <property type="entry name" value="SDR_fam"/>
</dbReference>
<keyword evidence="3" id="KW-0560">Oxidoreductase</keyword>
<evidence type="ECO:0000256" key="1">
    <source>
        <dbReference type="ARBA" id="ARBA00006484"/>
    </source>
</evidence>
<keyword evidence="6" id="KW-1185">Reference proteome</keyword>
<feature type="region of interest" description="Disordered" evidence="4">
    <location>
        <begin position="1"/>
        <end position="23"/>
    </location>
</feature>
<evidence type="ECO:0000256" key="2">
    <source>
        <dbReference type="ARBA" id="ARBA00022857"/>
    </source>
</evidence>
<gene>
    <name evidence="5" type="ORF">QCA50_002150</name>
</gene>
<dbReference type="SUPFAM" id="SSF51735">
    <property type="entry name" value="NAD(P)-binding Rossmann-fold domains"/>
    <property type="match status" value="1"/>
</dbReference>
<dbReference type="Pfam" id="PF00106">
    <property type="entry name" value="adh_short"/>
    <property type="match status" value="1"/>
</dbReference>
<accession>A0AAW0GXG5</accession>
<dbReference type="PROSITE" id="PS00061">
    <property type="entry name" value="ADH_SHORT"/>
    <property type="match status" value="1"/>
</dbReference>
<comment type="similarity">
    <text evidence="1">Belongs to the short-chain dehydrogenases/reductases (SDR) family.</text>
</comment>
<evidence type="ECO:0000313" key="5">
    <source>
        <dbReference type="EMBL" id="KAK7694962.1"/>
    </source>
</evidence>
<dbReference type="GO" id="GO:0016614">
    <property type="term" value="F:oxidoreductase activity, acting on CH-OH group of donors"/>
    <property type="evidence" value="ECO:0007669"/>
    <property type="project" value="UniProtKB-ARBA"/>
</dbReference>
<dbReference type="InterPro" id="IPR036291">
    <property type="entry name" value="NAD(P)-bd_dom_sf"/>
</dbReference>
<dbReference type="EMBL" id="JASBNA010000002">
    <property type="protein sequence ID" value="KAK7694962.1"/>
    <property type="molecule type" value="Genomic_DNA"/>
</dbReference>
<sequence length="238" mass="26097">MPTLEQYRKGYKPPFQEQSSAPGLQYKLSPQPLDDITADGKCYKSAQKLEGRTALITGADSGIGRAIALLFALEGANVTIHGTSRESDELTAVEQQIIKKAGQKVKVHKVIYDLRQEDNCILMIQDHMKTFGKLDALILNHGTQNANTDLPTVPSKQWHDTFDTNIHSFFYIAKAVIPIMDYGSTITFNASINFAVGHPELIDYTSTKGAMIGFMRALSNQIVGDKGIRCNAVAPGPI</sequence>
<evidence type="ECO:0000256" key="3">
    <source>
        <dbReference type="ARBA" id="ARBA00023002"/>
    </source>
</evidence>
<evidence type="ECO:0008006" key="7">
    <source>
        <dbReference type="Google" id="ProtNLM"/>
    </source>
</evidence>
<comment type="caution">
    <text evidence="5">The sequence shown here is derived from an EMBL/GenBank/DDBJ whole genome shotgun (WGS) entry which is preliminary data.</text>
</comment>
<protein>
    <recommendedName>
        <fullName evidence="7">NAD(P)-binding protein</fullName>
    </recommendedName>
</protein>
<evidence type="ECO:0000313" key="6">
    <source>
        <dbReference type="Proteomes" id="UP001385951"/>
    </source>
</evidence>
<proteinExistence type="inferred from homology"/>
<dbReference type="AlphaFoldDB" id="A0AAW0GXG5"/>